<keyword evidence="3" id="KW-0479">Metal-binding</keyword>
<reference evidence="12" key="2">
    <citation type="submission" date="2020-08" db="EMBL/GenBank/DDBJ databases">
        <title>Plant Genome Project.</title>
        <authorList>
            <person name="Zhang R.-G."/>
        </authorList>
    </citation>
    <scope>NUCLEOTIDE SEQUENCE</scope>
    <source>
        <strain evidence="12">Huo1</strain>
        <tissue evidence="12">Leaf</tissue>
    </source>
</reference>
<dbReference type="PANTHER" id="PTHR11618:SF4">
    <property type="entry name" value="TRANSCRIPTION FACTOR IIIB 90 KDA SUBUNIT"/>
    <property type="match status" value="1"/>
</dbReference>
<dbReference type="PANTHER" id="PTHR11618">
    <property type="entry name" value="TRANSCRIPTION INITIATION FACTOR IIB-RELATED"/>
    <property type="match status" value="1"/>
</dbReference>
<keyword evidence="6" id="KW-0805">Transcription regulation</keyword>
<accession>A0A8X8YI18</accession>
<protein>
    <recommendedName>
        <fullName evidence="11">Cyclin-like domain-containing protein</fullName>
    </recommendedName>
</protein>
<name>A0A8X8YI18_SALSN</name>
<evidence type="ECO:0000256" key="4">
    <source>
        <dbReference type="ARBA" id="ARBA00022771"/>
    </source>
</evidence>
<dbReference type="PRINTS" id="PR00685">
    <property type="entry name" value="TIFACTORIIB"/>
</dbReference>
<keyword evidence="4" id="KW-0863">Zinc-finger</keyword>
<dbReference type="GO" id="GO:0000126">
    <property type="term" value="C:transcription factor TFIIIB complex"/>
    <property type="evidence" value="ECO:0007669"/>
    <property type="project" value="TreeGrafter"/>
</dbReference>
<dbReference type="GO" id="GO:0017025">
    <property type="term" value="F:TBP-class protein binding"/>
    <property type="evidence" value="ECO:0007669"/>
    <property type="project" value="InterPro"/>
</dbReference>
<feature type="compositionally biased region" description="Polar residues" evidence="9">
    <location>
        <begin position="398"/>
        <end position="407"/>
    </location>
</feature>
<dbReference type="GO" id="GO:0000995">
    <property type="term" value="F:RNA polymerase III general transcription initiation factor activity"/>
    <property type="evidence" value="ECO:0007669"/>
    <property type="project" value="TreeGrafter"/>
</dbReference>
<dbReference type="GO" id="GO:0001006">
    <property type="term" value="F:RNA polymerase III type 3 promoter sequence-specific DNA binding"/>
    <property type="evidence" value="ECO:0007669"/>
    <property type="project" value="TreeGrafter"/>
</dbReference>
<feature type="region of interest" description="Disordered" evidence="9">
    <location>
        <begin position="380"/>
        <end position="436"/>
    </location>
</feature>
<evidence type="ECO:0000256" key="10">
    <source>
        <dbReference type="SAM" id="SignalP"/>
    </source>
</evidence>
<keyword evidence="10" id="KW-0732">Signal</keyword>
<evidence type="ECO:0000256" key="2">
    <source>
        <dbReference type="ARBA" id="ARBA00010857"/>
    </source>
</evidence>
<dbReference type="GO" id="GO:0097550">
    <property type="term" value="C:transcription preinitiation complex"/>
    <property type="evidence" value="ECO:0007669"/>
    <property type="project" value="TreeGrafter"/>
</dbReference>
<organism evidence="12">
    <name type="scientific">Salvia splendens</name>
    <name type="common">Scarlet sage</name>
    <dbReference type="NCBI Taxonomy" id="180675"/>
    <lineage>
        <taxon>Eukaryota</taxon>
        <taxon>Viridiplantae</taxon>
        <taxon>Streptophyta</taxon>
        <taxon>Embryophyta</taxon>
        <taxon>Tracheophyta</taxon>
        <taxon>Spermatophyta</taxon>
        <taxon>Magnoliopsida</taxon>
        <taxon>eudicotyledons</taxon>
        <taxon>Gunneridae</taxon>
        <taxon>Pentapetalae</taxon>
        <taxon>asterids</taxon>
        <taxon>lamiids</taxon>
        <taxon>Lamiales</taxon>
        <taxon>Lamiaceae</taxon>
        <taxon>Nepetoideae</taxon>
        <taxon>Mentheae</taxon>
        <taxon>Salviinae</taxon>
        <taxon>Salvia</taxon>
        <taxon>Salvia subgen. Calosphace</taxon>
        <taxon>core Calosphace</taxon>
    </lineage>
</organism>
<comment type="subcellular location">
    <subcellularLocation>
        <location evidence="1">Nucleus</location>
    </subcellularLocation>
</comment>
<sequence length="444" mass="49886">MHNAIMFRAAMALWCISCARKVAIFHYEGRVCCDSCGRVLTDDMFTEETQFVKGADGQSRAAGILVRSVQHISESRQRTLNDAYDGILSIMSALEIVGGADKANIALRFYEMALCKNFTKGRRREQVHAACVYIMCRVENKPFLLIEFSEHLRINVYVLGAVFLQLCKVLSLEENPLIQNLVDPSLFIHRFSDRTYLRSPVVICLFKSRDKNIPKTALQIIASMKRDWMQTGRKPSGLCGAALYISALAHGHDCSKSEIIKTVHICEATLTKRLIEFESTDSGGLTIEEFEKKSEEFDVLEKKIGEEESQMKSLNTGKKASRSGELLCKHKGEEEPPPHFAYGLCNECYKDFMILSGGLSGGSEPPAFQRAERKRIMAEEVTADRSENQDSSIFPGLTETSSILLNSDEQRRIKNTTQKDVTQQPPDPDSTGMPILNSYREILQ</sequence>
<feature type="chain" id="PRO_5036461117" description="Cyclin-like domain-containing protein" evidence="10">
    <location>
        <begin position="22"/>
        <end position="444"/>
    </location>
</feature>
<dbReference type="GO" id="GO:0005634">
    <property type="term" value="C:nucleus"/>
    <property type="evidence" value="ECO:0007669"/>
    <property type="project" value="UniProtKB-SubCell"/>
</dbReference>
<proteinExistence type="inferred from homology"/>
<evidence type="ECO:0000256" key="8">
    <source>
        <dbReference type="ARBA" id="ARBA00023242"/>
    </source>
</evidence>
<feature type="domain" description="Cyclin-like" evidence="11">
    <location>
        <begin position="186"/>
        <end position="306"/>
    </location>
</feature>
<gene>
    <name evidence="12" type="ORF">SASPL_108052</name>
</gene>
<feature type="compositionally biased region" description="Polar residues" evidence="9">
    <location>
        <begin position="415"/>
        <end position="424"/>
    </location>
</feature>
<dbReference type="Proteomes" id="UP000298416">
    <property type="component" value="Unassembled WGS sequence"/>
</dbReference>
<dbReference type="GO" id="GO:0008270">
    <property type="term" value="F:zinc ion binding"/>
    <property type="evidence" value="ECO:0007669"/>
    <property type="project" value="UniProtKB-KW"/>
</dbReference>
<keyword evidence="5" id="KW-0862">Zinc</keyword>
<evidence type="ECO:0000256" key="5">
    <source>
        <dbReference type="ARBA" id="ARBA00022833"/>
    </source>
</evidence>
<dbReference type="SMART" id="SM00385">
    <property type="entry name" value="CYCLIN"/>
    <property type="match status" value="2"/>
</dbReference>
<dbReference type="SUPFAM" id="SSF47954">
    <property type="entry name" value="Cyclin-like"/>
    <property type="match status" value="2"/>
</dbReference>
<keyword evidence="7" id="KW-0804">Transcription</keyword>
<evidence type="ECO:0000313" key="12">
    <source>
        <dbReference type="EMBL" id="KAG6429993.1"/>
    </source>
</evidence>
<dbReference type="FunFam" id="1.10.472.10:FF:000007">
    <property type="entry name" value="Transcription factor IIIB 90 kDa subunit"/>
    <property type="match status" value="1"/>
</dbReference>
<comment type="similarity">
    <text evidence="2">Belongs to the TFIIB family.</text>
</comment>
<keyword evidence="8" id="KW-0539">Nucleus</keyword>
<dbReference type="CDD" id="cd20554">
    <property type="entry name" value="CYCLIN_TFIIIB90_rpt2"/>
    <property type="match status" value="1"/>
</dbReference>
<evidence type="ECO:0000313" key="13">
    <source>
        <dbReference type="Proteomes" id="UP000298416"/>
    </source>
</evidence>
<dbReference type="InterPro" id="IPR013763">
    <property type="entry name" value="Cyclin-like_dom"/>
</dbReference>
<feature type="domain" description="Cyclin-like" evidence="11">
    <location>
        <begin position="85"/>
        <end position="168"/>
    </location>
</feature>
<keyword evidence="13" id="KW-1185">Reference proteome</keyword>
<dbReference type="InterPro" id="IPR013150">
    <property type="entry name" value="TFIIB_cyclin"/>
</dbReference>
<dbReference type="InterPro" id="IPR036915">
    <property type="entry name" value="Cyclin-like_sf"/>
</dbReference>
<dbReference type="Gene3D" id="1.10.472.10">
    <property type="entry name" value="Cyclin-like"/>
    <property type="match status" value="2"/>
</dbReference>
<dbReference type="FunFam" id="1.10.472.10:FF:000066">
    <property type="entry name" value="Transcription factor IIIB subunit"/>
    <property type="match status" value="1"/>
</dbReference>
<comment type="caution">
    <text evidence="12">The sequence shown here is derived from an EMBL/GenBank/DDBJ whole genome shotgun (WGS) entry which is preliminary data.</text>
</comment>
<evidence type="ECO:0000256" key="1">
    <source>
        <dbReference type="ARBA" id="ARBA00004123"/>
    </source>
</evidence>
<dbReference type="EMBL" id="PNBA02000003">
    <property type="protein sequence ID" value="KAG6429993.1"/>
    <property type="molecule type" value="Genomic_DNA"/>
</dbReference>
<reference evidence="12" key="1">
    <citation type="submission" date="2018-01" db="EMBL/GenBank/DDBJ databases">
        <authorList>
            <person name="Mao J.F."/>
        </authorList>
    </citation>
    <scope>NUCLEOTIDE SEQUENCE</scope>
    <source>
        <strain evidence="12">Huo1</strain>
        <tissue evidence="12">Leaf</tissue>
    </source>
</reference>
<dbReference type="Pfam" id="PF00382">
    <property type="entry name" value="TFIIB"/>
    <property type="match status" value="2"/>
</dbReference>
<evidence type="ECO:0000256" key="6">
    <source>
        <dbReference type="ARBA" id="ARBA00023015"/>
    </source>
</evidence>
<dbReference type="GO" id="GO:0070897">
    <property type="term" value="P:transcription preinitiation complex assembly"/>
    <property type="evidence" value="ECO:0007669"/>
    <property type="project" value="InterPro"/>
</dbReference>
<dbReference type="InterPro" id="IPR000812">
    <property type="entry name" value="TFIIB"/>
</dbReference>
<evidence type="ECO:0000256" key="7">
    <source>
        <dbReference type="ARBA" id="ARBA00023163"/>
    </source>
</evidence>
<feature type="signal peptide" evidence="10">
    <location>
        <begin position="1"/>
        <end position="21"/>
    </location>
</feature>
<dbReference type="AlphaFoldDB" id="A0A8X8YI18"/>
<evidence type="ECO:0000259" key="11">
    <source>
        <dbReference type="SMART" id="SM00385"/>
    </source>
</evidence>
<evidence type="ECO:0000256" key="3">
    <source>
        <dbReference type="ARBA" id="ARBA00022723"/>
    </source>
</evidence>
<evidence type="ECO:0000256" key="9">
    <source>
        <dbReference type="SAM" id="MobiDB-lite"/>
    </source>
</evidence>